<evidence type="ECO:0000313" key="3">
    <source>
        <dbReference type="Proteomes" id="UP000287651"/>
    </source>
</evidence>
<protein>
    <submittedName>
        <fullName evidence="2">Uncharacterized protein</fullName>
    </submittedName>
</protein>
<dbReference type="Proteomes" id="UP000287651">
    <property type="component" value="Unassembled WGS sequence"/>
</dbReference>
<dbReference type="EMBL" id="AMZH03010656">
    <property type="protein sequence ID" value="RRT54327.1"/>
    <property type="molecule type" value="Genomic_DNA"/>
</dbReference>
<feature type="signal peptide" evidence="1">
    <location>
        <begin position="1"/>
        <end position="24"/>
    </location>
</feature>
<dbReference type="AlphaFoldDB" id="A0A426YRI2"/>
<evidence type="ECO:0000313" key="2">
    <source>
        <dbReference type="EMBL" id="RRT54327.1"/>
    </source>
</evidence>
<comment type="caution">
    <text evidence="2">The sequence shown here is derived from an EMBL/GenBank/DDBJ whole genome shotgun (WGS) entry which is preliminary data.</text>
</comment>
<sequence length="140" mass="15167">HVKPTTRTCSCFFLFPSHCGFSLLLPIITAEQSLLCYTIDSLPVLISRVELLCPLLSTFPERVSCVVAVAQQTGITSAHAAQAAIAAAGRESGSLKVRHYYQSYATCSEHNCSHIHFIAFVDFDIETLTTARSSGSLITS</sequence>
<keyword evidence="1" id="KW-0732">Signal</keyword>
<feature type="non-terminal residue" evidence="2">
    <location>
        <position position="1"/>
    </location>
</feature>
<feature type="chain" id="PRO_5019129400" evidence="1">
    <location>
        <begin position="25"/>
        <end position="140"/>
    </location>
</feature>
<gene>
    <name evidence="2" type="ORF">B296_00028276</name>
</gene>
<reference evidence="2 3" key="1">
    <citation type="journal article" date="2014" name="Agronomy (Basel)">
        <title>A Draft Genome Sequence for Ensete ventricosum, the Drought-Tolerant Tree Against Hunger.</title>
        <authorList>
            <person name="Harrison J."/>
            <person name="Moore K.A."/>
            <person name="Paszkiewicz K."/>
            <person name="Jones T."/>
            <person name="Grant M."/>
            <person name="Ambacheew D."/>
            <person name="Muzemil S."/>
            <person name="Studholme D.J."/>
        </authorList>
    </citation>
    <scope>NUCLEOTIDE SEQUENCE [LARGE SCALE GENOMIC DNA]</scope>
</reference>
<name>A0A426YRI2_ENSVE</name>
<evidence type="ECO:0000256" key="1">
    <source>
        <dbReference type="SAM" id="SignalP"/>
    </source>
</evidence>
<proteinExistence type="predicted"/>
<organism evidence="2 3">
    <name type="scientific">Ensete ventricosum</name>
    <name type="common">Abyssinian banana</name>
    <name type="synonym">Musa ensete</name>
    <dbReference type="NCBI Taxonomy" id="4639"/>
    <lineage>
        <taxon>Eukaryota</taxon>
        <taxon>Viridiplantae</taxon>
        <taxon>Streptophyta</taxon>
        <taxon>Embryophyta</taxon>
        <taxon>Tracheophyta</taxon>
        <taxon>Spermatophyta</taxon>
        <taxon>Magnoliopsida</taxon>
        <taxon>Liliopsida</taxon>
        <taxon>Zingiberales</taxon>
        <taxon>Musaceae</taxon>
        <taxon>Ensete</taxon>
    </lineage>
</organism>
<accession>A0A426YRI2</accession>